<protein>
    <submittedName>
        <fullName evidence="1">VP2</fullName>
    </submittedName>
</protein>
<sequence length="146" mass="15146">MAGMLAGIGAGAASGGVNGIFQLGSSLGTAAINQQTTLKSQQLDQRFRLGLIEQHKAALTAVGLPTHLAFGNGGRGRVPPNTYVLQGSGSHISSPYYDFTFASRKSQNGTNQSGYGKKSSTISFANPVYDPNPVINLGYKPGSSRV</sequence>
<proteinExistence type="predicted"/>
<evidence type="ECO:0000313" key="1">
    <source>
        <dbReference type="EMBL" id="AVM87196.1"/>
    </source>
</evidence>
<organism evidence="1">
    <name type="scientific">Beihai conger calicivirus</name>
    <dbReference type="NCBI Taxonomy" id="2116161"/>
    <lineage>
        <taxon>Viruses</taxon>
        <taxon>Riboviria</taxon>
        <taxon>Orthornavirae</taxon>
        <taxon>Pisuviricota</taxon>
        <taxon>Pisoniviricetes</taxon>
        <taxon>Picornavirales</taxon>
        <taxon>Caliciviridae</taxon>
    </lineage>
</organism>
<accession>A0A2P1GMH0</accession>
<dbReference type="EMBL" id="MG599956">
    <property type="protein sequence ID" value="AVM87196.1"/>
    <property type="molecule type" value="Genomic_RNA"/>
</dbReference>
<reference evidence="1" key="1">
    <citation type="journal article" date="2018" name="Nature">
        <title>The evolutionary history of vertebrate RNA viruses.</title>
        <authorList>
            <person name="Shi M."/>
            <person name="Lin X.D."/>
            <person name="Chen X."/>
            <person name="Tian J.H."/>
            <person name="Chen L.J."/>
            <person name="Li K."/>
            <person name="Wang W."/>
            <person name="Eden J.S."/>
            <person name="Shen J.J."/>
            <person name="Liu L."/>
            <person name="Holmes E.C."/>
            <person name="Zhang Y.Z."/>
        </authorList>
    </citation>
    <scope>NUCLEOTIDE SEQUENCE</scope>
    <source>
        <strain evidence="1">BHFishC185032</strain>
    </source>
</reference>
<name>A0A2P1GMH0_9CALI</name>